<feature type="coiled-coil region" evidence="2">
    <location>
        <begin position="289"/>
        <end position="354"/>
    </location>
</feature>
<dbReference type="EMBL" id="GG662490">
    <property type="protein sequence ID" value="EAR84486.1"/>
    <property type="molecule type" value="Genomic_DNA"/>
</dbReference>
<feature type="domain" description="ODAD1 central coiled coil region" evidence="3">
    <location>
        <begin position="94"/>
        <end position="362"/>
    </location>
</feature>
<feature type="coiled-coil region" evidence="2">
    <location>
        <begin position="34"/>
        <end position="129"/>
    </location>
</feature>
<reference evidence="5" key="1">
    <citation type="journal article" date="2006" name="PLoS Biol.">
        <title>Macronuclear genome sequence of the ciliate Tetrahymena thermophila, a model eukaryote.</title>
        <authorList>
            <person name="Eisen J.A."/>
            <person name="Coyne R.S."/>
            <person name="Wu M."/>
            <person name="Wu D."/>
            <person name="Thiagarajan M."/>
            <person name="Wortman J.R."/>
            <person name="Badger J.H."/>
            <person name="Ren Q."/>
            <person name="Amedeo P."/>
            <person name="Jones K.M."/>
            <person name="Tallon L.J."/>
            <person name="Delcher A.L."/>
            <person name="Salzberg S.L."/>
            <person name="Silva J.C."/>
            <person name="Haas B.J."/>
            <person name="Majoros W.H."/>
            <person name="Farzad M."/>
            <person name="Carlton J.M."/>
            <person name="Smith R.K. Jr."/>
            <person name="Garg J."/>
            <person name="Pearlman R.E."/>
            <person name="Karrer K.M."/>
            <person name="Sun L."/>
            <person name="Manning G."/>
            <person name="Elde N.C."/>
            <person name="Turkewitz A.P."/>
            <person name="Asai D.J."/>
            <person name="Wilkes D.E."/>
            <person name="Wang Y."/>
            <person name="Cai H."/>
            <person name="Collins K."/>
            <person name="Stewart B.A."/>
            <person name="Lee S.R."/>
            <person name="Wilamowska K."/>
            <person name="Weinberg Z."/>
            <person name="Ruzzo W.L."/>
            <person name="Wloga D."/>
            <person name="Gaertig J."/>
            <person name="Frankel J."/>
            <person name="Tsao C.-C."/>
            <person name="Gorovsky M.A."/>
            <person name="Keeling P.J."/>
            <person name="Waller R.F."/>
            <person name="Patron N.J."/>
            <person name="Cherry J.M."/>
            <person name="Stover N.A."/>
            <person name="Krieger C.J."/>
            <person name="del Toro C."/>
            <person name="Ryder H.F."/>
            <person name="Williamson S.C."/>
            <person name="Barbeau R.A."/>
            <person name="Hamilton E.P."/>
            <person name="Orias E."/>
        </authorList>
    </citation>
    <scope>NUCLEOTIDE SEQUENCE [LARGE SCALE GENOMIC DNA]</scope>
    <source>
        <strain evidence="5">SB210</strain>
    </source>
</reference>
<keyword evidence="5" id="KW-1185">Reference proteome</keyword>
<dbReference type="OMA" id="TWVSTKK"/>
<name>I7LT66_TETTS</name>
<dbReference type="InParanoid" id="I7LT66"/>
<dbReference type="eggNOG" id="ENOG502SKKY">
    <property type="taxonomic scope" value="Eukaryota"/>
</dbReference>
<dbReference type="GeneID" id="7830825"/>
<dbReference type="PANTHER" id="PTHR21694:SF18">
    <property type="entry name" value="COILED-COIL DOMAIN-CONTAINING PROTEIN 63"/>
    <property type="match status" value="1"/>
</dbReference>
<organism evidence="4 5">
    <name type="scientific">Tetrahymena thermophila (strain SB210)</name>
    <dbReference type="NCBI Taxonomy" id="312017"/>
    <lineage>
        <taxon>Eukaryota</taxon>
        <taxon>Sar</taxon>
        <taxon>Alveolata</taxon>
        <taxon>Ciliophora</taxon>
        <taxon>Intramacronucleata</taxon>
        <taxon>Oligohymenophorea</taxon>
        <taxon>Hymenostomatida</taxon>
        <taxon>Tetrahymenina</taxon>
        <taxon>Tetrahymenidae</taxon>
        <taxon>Tetrahymena</taxon>
    </lineage>
</organism>
<evidence type="ECO:0000313" key="4">
    <source>
        <dbReference type="EMBL" id="EAR84486.1"/>
    </source>
</evidence>
<evidence type="ECO:0000256" key="1">
    <source>
        <dbReference type="ARBA" id="ARBA00023054"/>
    </source>
</evidence>
<dbReference type="KEGG" id="tet:TTHERM_00691840"/>
<gene>
    <name evidence="4" type="ORF">TTHERM_00691840</name>
</gene>
<dbReference type="Pfam" id="PF21773">
    <property type="entry name" value="ODAD1_CC"/>
    <property type="match status" value="1"/>
</dbReference>
<accession>I7LT66</accession>
<evidence type="ECO:0000259" key="3">
    <source>
        <dbReference type="Pfam" id="PF21773"/>
    </source>
</evidence>
<protein>
    <submittedName>
        <fullName evidence="4">Outer dynein arm protein</fullName>
    </submittedName>
</protein>
<keyword evidence="1 2" id="KW-0175">Coiled coil</keyword>
<sequence length="489" mass="57781">MYTGYQGYNNHSTKSLNYSIASAAGRSLLSEPHIVTLQKEVDNYTRRVEHEKRRLFSLEETYNMVKREHQQKKEKITELKQKQNNTSTKLIEAKIKNLRARIEQAQAKYNETQAENQKLKEQINSLRKERVLHLDVCRKLGEEVEKASKLTREIIDQNEEKINKTNIIQSEIIMLRNKNEEEKKTYMKQFDIVQKKAEEEKPKHEILKASKKENFETMDTQNLLKHRLKKIIANNKEKVRVIEQYQKNLRVIDEAFQQIKEGSGITDIDEITNTFIKSEEQNYSLYNYVDILSQDIDNLESINRDLENKCIEQEIENESRKRALMGTPHDEKIKKKLNGLLQKKEEEINQVRNIIKDLKPHLQNSLVELAKTQFKQDPKKQFDYELGFDLTENNLEQYLADVEYYANILIAYKSMNNDNNDLSKSLLIDQIPPKDFKTQTQNPNQDQQIQNLEDQVNLDNKELYNHDKFKDAAIEAIEKKKNKVNLSNY</sequence>
<dbReference type="InterPro" id="IPR049258">
    <property type="entry name" value="ODAD1_CC"/>
</dbReference>
<evidence type="ECO:0000256" key="2">
    <source>
        <dbReference type="SAM" id="Coils"/>
    </source>
</evidence>
<dbReference type="InterPro" id="IPR051876">
    <property type="entry name" value="ODA-DC/CCD"/>
</dbReference>
<evidence type="ECO:0000313" key="5">
    <source>
        <dbReference type="Proteomes" id="UP000009168"/>
    </source>
</evidence>
<dbReference type="OrthoDB" id="6766775at2759"/>
<dbReference type="RefSeq" id="XP_001032149.1">
    <property type="nucleotide sequence ID" value="XM_001032149.1"/>
</dbReference>
<dbReference type="PANTHER" id="PTHR21694">
    <property type="entry name" value="COILED-COIL DOMAIN-CONTAINING PROTEIN 63"/>
    <property type="match status" value="1"/>
</dbReference>
<dbReference type="Proteomes" id="UP000009168">
    <property type="component" value="Unassembled WGS sequence"/>
</dbReference>
<proteinExistence type="predicted"/>
<dbReference type="AlphaFoldDB" id="I7LT66"/>
<dbReference type="HOGENOM" id="CLU_552617_0_0_1"/>